<dbReference type="Proteomes" id="UP000423525">
    <property type="component" value="Chromosome"/>
</dbReference>
<dbReference type="PROSITE" id="PS50240">
    <property type="entry name" value="TRYPSIN_DOM"/>
    <property type="match status" value="1"/>
</dbReference>
<dbReference type="PANTHER" id="PTHR24276:SF98">
    <property type="entry name" value="FI18310P1-RELATED"/>
    <property type="match status" value="1"/>
</dbReference>
<dbReference type="GO" id="GO:0004252">
    <property type="term" value="F:serine-type endopeptidase activity"/>
    <property type="evidence" value="ECO:0007669"/>
    <property type="project" value="InterPro"/>
</dbReference>
<evidence type="ECO:0000256" key="1">
    <source>
        <dbReference type="ARBA" id="ARBA00007664"/>
    </source>
</evidence>
<evidence type="ECO:0000313" key="5">
    <source>
        <dbReference type="EMBL" id="VZH84936.1"/>
    </source>
</evidence>
<evidence type="ECO:0000313" key="6">
    <source>
        <dbReference type="Proteomes" id="UP000423525"/>
    </source>
</evidence>
<dbReference type="InterPro" id="IPR001314">
    <property type="entry name" value="Peptidase_S1A"/>
</dbReference>
<organism evidence="5 6">
    <name type="scientific">Corynebacterium rouxii</name>
    <dbReference type="NCBI Taxonomy" id="2719119"/>
    <lineage>
        <taxon>Bacteria</taxon>
        <taxon>Bacillati</taxon>
        <taxon>Actinomycetota</taxon>
        <taxon>Actinomycetes</taxon>
        <taxon>Mycobacteriales</taxon>
        <taxon>Corynebacteriaceae</taxon>
        <taxon>Corynebacterium</taxon>
    </lineage>
</organism>
<dbReference type="InterPro" id="IPR001254">
    <property type="entry name" value="Trypsin_dom"/>
</dbReference>
<dbReference type="Gene3D" id="2.40.10.10">
    <property type="entry name" value="Trypsin-like serine proteases"/>
    <property type="match status" value="1"/>
</dbReference>
<dbReference type="RefSeq" id="WP_155872281.1">
    <property type="nucleotide sequence ID" value="NZ_CP168248.1"/>
</dbReference>
<keyword evidence="2" id="KW-1015">Disulfide bond</keyword>
<evidence type="ECO:0000259" key="4">
    <source>
        <dbReference type="PROSITE" id="PS50240"/>
    </source>
</evidence>
<feature type="domain" description="Peptidase S1" evidence="4">
    <location>
        <begin position="14"/>
        <end position="211"/>
    </location>
</feature>
<sequence length="242" mass="24898">MKKLRTLAVTLTAIAASAMATMPAQAVISPTPSHQVSLAYVTFDNMQCTGTLVSPTTVLTARHCLNGGLGHVRLGAQHFTAVRAVAHPQADLAVLHLDRPAPIAPSAISGRHTQPGNRFGVAGYGSAFTGIPMAAAATMQRRVTDVPSPDRQAVMIENHISQGVLRPGDSGGPLLEGNHVVGVLSMSSASGRVGWYIPTAEHADWIAAAAGIPAPGSVDKPAPLVDATAFPTQEPSLVSLSS</sequence>
<dbReference type="InterPro" id="IPR043504">
    <property type="entry name" value="Peptidase_S1_PA_chymotrypsin"/>
</dbReference>
<gene>
    <name evidence="5" type="ORF">FRC0190_00925</name>
</gene>
<dbReference type="SMART" id="SM00020">
    <property type="entry name" value="Tryp_SPc"/>
    <property type="match status" value="1"/>
</dbReference>
<feature type="signal peptide" evidence="3">
    <location>
        <begin position="1"/>
        <end position="26"/>
    </location>
</feature>
<dbReference type="GO" id="GO:0006508">
    <property type="term" value="P:proteolysis"/>
    <property type="evidence" value="ECO:0007669"/>
    <property type="project" value="InterPro"/>
</dbReference>
<feature type="chain" id="PRO_5026352989" evidence="3">
    <location>
        <begin position="27"/>
        <end position="242"/>
    </location>
</feature>
<accession>A0A6I8MBA3</accession>
<reference evidence="5 6" key="1">
    <citation type="submission" date="2019-11" db="EMBL/GenBank/DDBJ databases">
        <authorList>
            <person name="Brisse S."/>
        </authorList>
    </citation>
    <scope>NUCLEOTIDE SEQUENCE [LARGE SCALE GENOMIC DNA]</scope>
    <source>
        <strain evidence="5">FRC0190</strain>
    </source>
</reference>
<dbReference type="PRINTS" id="PR00722">
    <property type="entry name" value="CHYMOTRYPSIN"/>
</dbReference>
<evidence type="ECO:0000256" key="2">
    <source>
        <dbReference type="ARBA" id="ARBA00023157"/>
    </source>
</evidence>
<dbReference type="InterPro" id="IPR050430">
    <property type="entry name" value="Peptidase_S1"/>
</dbReference>
<evidence type="ECO:0000256" key="3">
    <source>
        <dbReference type="SAM" id="SignalP"/>
    </source>
</evidence>
<dbReference type="SUPFAM" id="SSF50494">
    <property type="entry name" value="Trypsin-like serine proteases"/>
    <property type="match status" value="1"/>
</dbReference>
<comment type="similarity">
    <text evidence="1">Belongs to the peptidase S1 family.</text>
</comment>
<dbReference type="AlphaFoldDB" id="A0A6I8MBA3"/>
<dbReference type="KEGG" id="crf:FRC0190_00925"/>
<proteinExistence type="inferred from homology"/>
<dbReference type="InterPro" id="IPR009003">
    <property type="entry name" value="Peptidase_S1_PA"/>
</dbReference>
<name>A0A6I8MBA3_9CORY</name>
<keyword evidence="3" id="KW-0732">Signal</keyword>
<dbReference type="PANTHER" id="PTHR24276">
    <property type="entry name" value="POLYSERASE-RELATED"/>
    <property type="match status" value="1"/>
</dbReference>
<protein>
    <submittedName>
        <fullName evidence="5">S1 family peptidase</fullName>
    </submittedName>
</protein>
<dbReference type="Pfam" id="PF00089">
    <property type="entry name" value="Trypsin"/>
    <property type="match status" value="1"/>
</dbReference>
<dbReference type="EMBL" id="LR738855">
    <property type="protein sequence ID" value="VZH84936.1"/>
    <property type="molecule type" value="Genomic_DNA"/>
</dbReference>